<keyword evidence="5 9" id="KW-0479">Metal-binding</keyword>
<keyword evidence="4 9" id="KW-0349">Heme</keyword>
<dbReference type="InterPro" id="IPR001128">
    <property type="entry name" value="Cyt_P450"/>
</dbReference>
<dbReference type="Gene3D" id="1.10.630.10">
    <property type="entry name" value="Cytochrome P450"/>
    <property type="match status" value="1"/>
</dbReference>
<comment type="cofactor">
    <cofactor evidence="1 9">
        <name>heme</name>
        <dbReference type="ChEBI" id="CHEBI:30413"/>
    </cofactor>
</comment>
<dbReference type="SUPFAM" id="SSF48264">
    <property type="entry name" value="Cytochrome P450"/>
    <property type="match status" value="1"/>
</dbReference>
<keyword evidence="7 9" id="KW-0408">Iron</keyword>
<evidence type="ECO:0000256" key="5">
    <source>
        <dbReference type="ARBA" id="ARBA00022723"/>
    </source>
</evidence>
<evidence type="ECO:0000256" key="7">
    <source>
        <dbReference type="ARBA" id="ARBA00023004"/>
    </source>
</evidence>
<dbReference type="HOGENOM" id="CLU_001570_2_3_1"/>
<gene>
    <name evidence="11" type="ORF">M422DRAFT_272560</name>
</gene>
<sequence>MFLSTLHLYIGFHRAEPILTTTCPGDTLNLSFFLPLAVLLDCLRLPPGPPGKPIIGNALDMPTIREWETYARWAKEYGEIVYVNVLGTPMVFINSRRLAYEVFEKRSSLYSDRMASLPMLRELMGFDWSMAFHRYGDRWRRHRRAMHEKFHPAAVEGYKPVQLKHTRELLRRLLRQPEDYMKHIRHAAGAIIMEIGYGIHVKTENDPYVHIAEATVRAAGEAGVPGRFFVDLLPWMKYIPEWVPGASFQTQAKIWKEYGRKMTDLPFQTTKAAMVAGTAEPSFTSSHLEAIAAKKDSPPDAEEVIKHTAAVIFSGGADTFDLKGFKLQTVNSLATFILAMILFPEVQKKAQAELDDAIGSDRLPEFGDKSALPYTVAIYKETMRWHPLLPLGVPHAISEDDIIEGYFIPKGAIICGNTWTLLQDEADFGPDTNKFMPERFLQARARSPGNTGAFGFGRRICPGRFMAEDSLFISIASILHLFEISGPRDSSGNETPVEYEWTSGIFSSPTDFQCTIKPRSKAAEELILSDDKVDGTLA</sequence>
<accession>A0A0C9ULP7</accession>
<dbReference type="CDD" id="cd11065">
    <property type="entry name" value="CYP64-like"/>
    <property type="match status" value="1"/>
</dbReference>
<dbReference type="GO" id="GO:0005506">
    <property type="term" value="F:iron ion binding"/>
    <property type="evidence" value="ECO:0007669"/>
    <property type="project" value="InterPro"/>
</dbReference>
<evidence type="ECO:0000256" key="10">
    <source>
        <dbReference type="RuleBase" id="RU000461"/>
    </source>
</evidence>
<dbReference type="GO" id="GO:0020037">
    <property type="term" value="F:heme binding"/>
    <property type="evidence" value="ECO:0007669"/>
    <property type="project" value="InterPro"/>
</dbReference>
<evidence type="ECO:0000313" key="11">
    <source>
        <dbReference type="EMBL" id="KIJ26361.1"/>
    </source>
</evidence>
<dbReference type="PRINTS" id="PR00463">
    <property type="entry name" value="EP450I"/>
</dbReference>
<keyword evidence="6 10" id="KW-0560">Oxidoreductase</keyword>
<evidence type="ECO:0000256" key="1">
    <source>
        <dbReference type="ARBA" id="ARBA00001971"/>
    </source>
</evidence>
<evidence type="ECO:0000256" key="2">
    <source>
        <dbReference type="ARBA" id="ARBA00005179"/>
    </source>
</evidence>
<dbReference type="EMBL" id="KN837372">
    <property type="protein sequence ID" value="KIJ26361.1"/>
    <property type="molecule type" value="Genomic_DNA"/>
</dbReference>
<dbReference type="GO" id="GO:0004497">
    <property type="term" value="F:monooxygenase activity"/>
    <property type="evidence" value="ECO:0007669"/>
    <property type="project" value="UniProtKB-KW"/>
</dbReference>
<dbReference type="InterPro" id="IPR050364">
    <property type="entry name" value="Cytochrome_P450_fung"/>
</dbReference>
<evidence type="ECO:0000256" key="8">
    <source>
        <dbReference type="ARBA" id="ARBA00023033"/>
    </source>
</evidence>
<organism evidence="11 12">
    <name type="scientific">Sphaerobolus stellatus (strain SS14)</name>
    <dbReference type="NCBI Taxonomy" id="990650"/>
    <lineage>
        <taxon>Eukaryota</taxon>
        <taxon>Fungi</taxon>
        <taxon>Dikarya</taxon>
        <taxon>Basidiomycota</taxon>
        <taxon>Agaricomycotina</taxon>
        <taxon>Agaricomycetes</taxon>
        <taxon>Phallomycetidae</taxon>
        <taxon>Geastrales</taxon>
        <taxon>Sphaerobolaceae</taxon>
        <taxon>Sphaerobolus</taxon>
    </lineage>
</organism>
<dbReference type="AlphaFoldDB" id="A0A0C9ULP7"/>
<proteinExistence type="inferred from homology"/>
<evidence type="ECO:0000256" key="3">
    <source>
        <dbReference type="ARBA" id="ARBA00010617"/>
    </source>
</evidence>
<dbReference type="Proteomes" id="UP000054279">
    <property type="component" value="Unassembled WGS sequence"/>
</dbReference>
<dbReference type="InterPro" id="IPR017972">
    <property type="entry name" value="Cyt_P450_CS"/>
</dbReference>
<comment type="pathway">
    <text evidence="2">Secondary metabolite biosynthesis.</text>
</comment>
<dbReference type="GO" id="GO:0016705">
    <property type="term" value="F:oxidoreductase activity, acting on paired donors, with incorporation or reduction of molecular oxygen"/>
    <property type="evidence" value="ECO:0007669"/>
    <property type="project" value="InterPro"/>
</dbReference>
<comment type="similarity">
    <text evidence="3 10">Belongs to the cytochrome P450 family.</text>
</comment>
<evidence type="ECO:0000256" key="6">
    <source>
        <dbReference type="ARBA" id="ARBA00023002"/>
    </source>
</evidence>
<dbReference type="InterPro" id="IPR036396">
    <property type="entry name" value="Cyt_P450_sf"/>
</dbReference>
<dbReference type="Pfam" id="PF00067">
    <property type="entry name" value="p450"/>
    <property type="match status" value="1"/>
</dbReference>
<dbReference type="PRINTS" id="PR00385">
    <property type="entry name" value="P450"/>
</dbReference>
<dbReference type="PANTHER" id="PTHR46300:SF7">
    <property type="entry name" value="P450, PUTATIVE (EUROFUNG)-RELATED"/>
    <property type="match status" value="1"/>
</dbReference>
<keyword evidence="8 10" id="KW-0503">Monooxygenase</keyword>
<evidence type="ECO:0000313" key="12">
    <source>
        <dbReference type="Proteomes" id="UP000054279"/>
    </source>
</evidence>
<feature type="binding site" description="axial binding residue" evidence="9">
    <location>
        <position position="461"/>
    </location>
    <ligand>
        <name>heme</name>
        <dbReference type="ChEBI" id="CHEBI:30413"/>
    </ligand>
    <ligandPart>
        <name>Fe</name>
        <dbReference type="ChEBI" id="CHEBI:18248"/>
    </ligandPart>
</feature>
<keyword evidence="12" id="KW-1185">Reference proteome</keyword>
<evidence type="ECO:0000256" key="9">
    <source>
        <dbReference type="PIRSR" id="PIRSR602401-1"/>
    </source>
</evidence>
<dbReference type="InterPro" id="IPR002401">
    <property type="entry name" value="Cyt_P450_E_grp-I"/>
</dbReference>
<name>A0A0C9ULP7_SPHS4</name>
<evidence type="ECO:0008006" key="13">
    <source>
        <dbReference type="Google" id="ProtNLM"/>
    </source>
</evidence>
<reference evidence="11 12" key="1">
    <citation type="submission" date="2014-06" db="EMBL/GenBank/DDBJ databases">
        <title>Evolutionary Origins and Diversification of the Mycorrhizal Mutualists.</title>
        <authorList>
            <consortium name="DOE Joint Genome Institute"/>
            <consortium name="Mycorrhizal Genomics Consortium"/>
            <person name="Kohler A."/>
            <person name="Kuo A."/>
            <person name="Nagy L.G."/>
            <person name="Floudas D."/>
            <person name="Copeland A."/>
            <person name="Barry K.W."/>
            <person name="Cichocki N."/>
            <person name="Veneault-Fourrey C."/>
            <person name="LaButti K."/>
            <person name="Lindquist E.A."/>
            <person name="Lipzen A."/>
            <person name="Lundell T."/>
            <person name="Morin E."/>
            <person name="Murat C."/>
            <person name="Riley R."/>
            <person name="Ohm R."/>
            <person name="Sun H."/>
            <person name="Tunlid A."/>
            <person name="Henrissat B."/>
            <person name="Grigoriev I.V."/>
            <person name="Hibbett D.S."/>
            <person name="Martin F."/>
        </authorList>
    </citation>
    <scope>NUCLEOTIDE SEQUENCE [LARGE SCALE GENOMIC DNA]</scope>
    <source>
        <strain evidence="11 12">SS14</strain>
    </source>
</reference>
<protein>
    <recommendedName>
        <fullName evidence="13">Cytochrome P450</fullName>
    </recommendedName>
</protein>
<dbReference type="OrthoDB" id="2789670at2759"/>
<dbReference type="PANTHER" id="PTHR46300">
    <property type="entry name" value="P450, PUTATIVE (EUROFUNG)-RELATED-RELATED"/>
    <property type="match status" value="1"/>
</dbReference>
<evidence type="ECO:0000256" key="4">
    <source>
        <dbReference type="ARBA" id="ARBA00022617"/>
    </source>
</evidence>
<dbReference type="PROSITE" id="PS00086">
    <property type="entry name" value="CYTOCHROME_P450"/>
    <property type="match status" value="1"/>
</dbReference>